<dbReference type="EMBL" id="BAAAFH010000003">
    <property type="protein sequence ID" value="GAA0874694.1"/>
    <property type="molecule type" value="Genomic_DNA"/>
</dbReference>
<gene>
    <name evidence="2" type="ORF">GCM10009118_11020</name>
</gene>
<reference evidence="3" key="1">
    <citation type="journal article" date="2019" name="Int. J. Syst. Evol. Microbiol.">
        <title>The Global Catalogue of Microorganisms (GCM) 10K type strain sequencing project: providing services to taxonomists for standard genome sequencing and annotation.</title>
        <authorList>
            <consortium name="The Broad Institute Genomics Platform"/>
            <consortium name="The Broad Institute Genome Sequencing Center for Infectious Disease"/>
            <person name="Wu L."/>
            <person name="Ma J."/>
        </authorList>
    </citation>
    <scope>NUCLEOTIDE SEQUENCE [LARGE SCALE GENOMIC DNA]</scope>
    <source>
        <strain evidence="3">JCM 16083</strain>
    </source>
</reference>
<dbReference type="Pfam" id="PF10108">
    <property type="entry name" value="DNA_pol_B_exo2"/>
    <property type="match status" value="1"/>
</dbReference>
<dbReference type="GO" id="GO:0004527">
    <property type="term" value="F:exonuclease activity"/>
    <property type="evidence" value="ECO:0007669"/>
    <property type="project" value="UniProtKB-KW"/>
</dbReference>
<dbReference type="RefSeq" id="WP_343785600.1">
    <property type="nucleotide sequence ID" value="NZ_BAAAFH010000003.1"/>
</dbReference>
<organism evidence="2 3">
    <name type="scientific">Wandonia haliotis</name>
    <dbReference type="NCBI Taxonomy" id="574963"/>
    <lineage>
        <taxon>Bacteria</taxon>
        <taxon>Pseudomonadati</taxon>
        <taxon>Bacteroidota</taxon>
        <taxon>Flavobacteriia</taxon>
        <taxon>Flavobacteriales</taxon>
        <taxon>Crocinitomicaceae</taxon>
        <taxon>Wandonia</taxon>
    </lineage>
</organism>
<dbReference type="CDD" id="cd05782">
    <property type="entry name" value="DNA_polB_like1_exo"/>
    <property type="match status" value="1"/>
</dbReference>
<keyword evidence="2" id="KW-0378">Hydrolase</keyword>
<keyword evidence="2" id="KW-0540">Nuclease</keyword>
<protein>
    <submittedName>
        <fullName evidence="2">3'-5' exonuclease</fullName>
    </submittedName>
</protein>
<dbReference type="SUPFAM" id="SSF53098">
    <property type="entry name" value="Ribonuclease H-like"/>
    <property type="match status" value="1"/>
</dbReference>
<keyword evidence="3" id="KW-1185">Reference proteome</keyword>
<dbReference type="Gene3D" id="3.30.420.10">
    <property type="entry name" value="Ribonuclease H-like superfamily/Ribonuclease H"/>
    <property type="match status" value="1"/>
</dbReference>
<dbReference type="Proteomes" id="UP001501126">
    <property type="component" value="Unassembled WGS sequence"/>
</dbReference>
<proteinExistence type="predicted"/>
<accession>A0ABP3Y1V2</accession>
<comment type="caution">
    <text evidence="2">The sequence shown here is derived from an EMBL/GenBank/DDBJ whole genome shotgun (WGS) entry which is preliminary data.</text>
</comment>
<evidence type="ECO:0000313" key="3">
    <source>
        <dbReference type="Proteomes" id="UP001501126"/>
    </source>
</evidence>
<evidence type="ECO:0000313" key="2">
    <source>
        <dbReference type="EMBL" id="GAA0874694.1"/>
    </source>
</evidence>
<evidence type="ECO:0000259" key="1">
    <source>
        <dbReference type="Pfam" id="PF10108"/>
    </source>
</evidence>
<name>A0ABP3Y1V2_9FLAO</name>
<keyword evidence="2" id="KW-0269">Exonuclease</keyword>
<feature type="domain" description="Predicted 3'-5' exonuclease PolB-like" evidence="1">
    <location>
        <begin position="62"/>
        <end position="226"/>
    </location>
</feature>
<dbReference type="InterPro" id="IPR012337">
    <property type="entry name" value="RNaseH-like_sf"/>
</dbReference>
<dbReference type="InterPro" id="IPR036397">
    <property type="entry name" value="RNaseH_sf"/>
</dbReference>
<dbReference type="InterPro" id="IPR019288">
    <property type="entry name" value="3'-5'_exonuclease_PolB-like"/>
</dbReference>
<sequence>MMLEKINLEKVLFLDIETVPEVYRFEDLDPVTAELYNQKTRFLQKDEQTAADVYERAGIYAEFGKIVCISCGFVHETRTGKSIRMKSFYGDDEEKLLVDFKRLLDDNFNSPYHVLCGHNAKEFDFPFIARRMLINGISLPNALDIAGKKPWEIAHLDTMDLWKFGDYKHYTSLSLLCHIFKIPTPKDDISGADVARVYFEENDVERIKVYCEKDVVALIQLFLRFRGNDLIDEADIVFTSNS</sequence>